<dbReference type="AlphaFoldDB" id="A0A8J8F9K5"/>
<dbReference type="EMBL" id="WHPF01000001">
    <property type="protein sequence ID" value="NNV53923.1"/>
    <property type="molecule type" value="Genomic_DNA"/>
</dbReference>
<dbReference type="Proteomes" id="UP000598971">
    <property type="component" value="Unassembled WGS sequence"/>
</dbReference>
<organism evidence="2 3">
    <name type="scientific">Limnovirga soli</name>
    <dbReference type="NCBI Taxonomy" id="2656915"/>
    <lineage>
        <taxon>Bacteria</taxon>
        <taxon>Pseudomonadati</taxon>
        <taxon>Bacteroidota</taxon>
        <taxon>Chitinophagia</taxon>
        <taxon>Chitinophagales</taxon>
        <taxon>Chitinophagaceae</taxon>
        <taxon>Limnovirga</taxon>
    </lineage>
</organism>
<protein>
    <recommendedName>
        <fullName evidence="1">GH29D-like beta-sandwich domain-containing protein</fullName>
    </recommendedName>
</protein>
<evidence type="ECO:0000259" key="1">
    <source>
        <dbReference type="Pfam" id="PF13290"/>
    </source>
</evidence>
<reference evidence="2" key="1">
    <citation type="submission" date="2019-10" db="EMBL/GenBank/DDBJ databases">
        <title>Draft genome sequence of Panacibacter sp. KCS-6.</title>
        <authorList>
            <person name="Yim K.J."/>
        </authorList>
    </citation>
    <scope>NUCLEOTIDE SEQUENCE</scope>
    <source>
        <strain evidence="2">KCS-6</strain>
    </source>
</reference>
<keyword evidence="3" id="KW-1185">Reference proteome</keyword>
<feature type="domain" description="GH29D-like beta-sandwich" evidence="1">
    <location>
        <begin position="37"/>
        <end position="91"/>
    </location>
</feature>
<proteinExistence type="predicted"/>
<sequence>MKVLLVGFFCWIMLLQATAQYKLHYAMPVIQYKSVFFTDTAMVSLKFEQPGTTIHFTTNGKTPTEKDAVYTQPIVVKGQSSTIKAIVFGSEFLPSDVLVTSFYNKGLAIPAVTGTLPDAKYKANGLNSLTDNKGGFAQLNTNWLGYTNDTIQFYIDLDSKQTIHEVALNFLQDEGSWIFLPTKISIFAFNNKLQEYALKKTVYPFTNLPGKGSNCVFTSLRFSKKISTQKLMVLITTLKKIPDWHPAKGEHAWTFIDELKVY</sequence>
<name>A0A8J8F9K5_9BACT</name>
<comment type="caution">
    <text evidence="2">The sequence shown here is derived from an EMBL/GenBank/DDBJ whole genome shotgun (WGS) entry which is preliminary data.</text>
</comment>
<gene>
    <name evidence="2" type="ORF">GD597_00540</name>
</gene>
<dbReference type="RefSeq" id="WP_171605838.1">
    <property type="nucleotide sequence ID" value="NZ_WHPF01000001.1"/>
</dbReference>
<dbReference type="Pfam" id="PF13290">
    <property type="entry name" value="CHB_HEX_C_1"/>
    <property type="match status" value="1"/>
</dbReference>
<evidence type="ECO:0000313" key="3">
    <source>
        <dbReference type="Proteomes" id="UP000598971"/>
    </source>
</evidence>
<evidence type="ECO:0000313" key="2">
    <source>
        <dbReference type="EMBL" id="NNV53923.1"/>
    </source>
</evidence>
<dbReference type="InterPro" id="IPR059177">
    <property type="entry name" value="GH29D-like_dom"/>
</dbReference>
<accession>A0A8J8F9K5</accession>